<comment type="subcellular location">
    <subcellularLocation>
        <location evidence="1">Cell membrane</location>
        <topology evidence="1">Multi-pass membrane protein</topology>
    </subcellularLocation>
</comment>
<evidence type="ECO:0000256" key="7">
    <source>
        <dbReference type="SAM" id="Phobius"/>
    </source>
</evidence>
<evidence type="ECO:0000256" key="3">
    <source>
        <dbReference type="ARBA" id="ARBA00022475"/>
    </source>
</evidence>
<evidence type="ECO:0000256" key="1">
    <source>
        <dbReference type="ARBA" id="ARBA00004651"/>
    </source>
</evidence>
<keyword evidence="3" id="KW-1003">Cell membrane</keyword>
<proteinExistence type="inferred from homology"/>
<feature type="transmembrane region" description="Helical" evidence="7">
    <location>
        <begin position="55"/>
        <end position="72"/>
    </location>
</feature>
<accession>A0A829HW95</accession>
<dbReference type="AlphaFoldDB" id="A0A829HW95"/>
<feature type="domain" description="Glycine transporter" evidence="8">
    <location>
        <begin position="117"/>
        <end position="191"/>
    </location>
</feature>
<comment type="similarity">
    <text evidence="2">Belongs to the UPF0126 family.</text>
</comment>
<reference evidence="9 10" key="1">
    <citation type="journal article" date="2013" name="Genome Announc.">
        <title>Genome Sequence of an Epidemic Isolate of Mycobacterium abscessus subsp. bolletii from Rio de Janeiro, Brazil.</title>
        <authorList>
            <person name="Davidson R.M."/>
            <person name="Reynolds P.R."/>
            <person name="Farias-Hesson E."/>
            <person name="Duarte R.S."/>
            <person name="Jackson M."/>
            <person name="Strong M."/>
        </authorList>
    </citation>
    <scope>NUCLEOTIDE SEQUENCE [LARGE SCALE GENOMIC DNA]</scope>
    <source>
        <strain evidence="9 10">CRM-0020</strain>
    </source>
</reference>
<dbReference type="GO" id="GO:0005886">
    <property type="term" value="C:plasma membrane"/>
    <property type="evidence" value="ECO:0007669"/>
    <property type="project" value="UniProtKB-SubCell"/>
</dbReference>
<keyword evidence="4 7" id="KW-0812">Transmembrane</keyword>
<dbReference type="Pfam" id="PF03458">
    <property type="entry name" value="Gly_transporter"/>
    <property type="match status" value="2"/>
</dbReference>
<evidence type="ECO:0000313" key="9">
    <source>
        <dbReference type="EMBL" id="EPQ23781.1"/>
    </source>
</evidence>
<dbReference type="PANTHER" id="PTHR30506">
    <property type="entry name" value="INNER MEMBRANE PROTEIN"/>
    <property type="match status" value="1"/>
</dbReference>
<dbReference type="Proteomes" id="UP000014969">
    <property type="component" value="Unassembled WGS sequence"/>
</dbReference>
<dbReference type="PANTHER" id="PTHR30506:SF3">
    <property type="entry name" value="UPF0126 INNER MEMBRANE PROTEIN YADS-RELATED"/>
    <property type="match status" value="1"/>
</dbReference>
<feature type="transmembrane region" description="Helical" evidence="7">
    <location>
        <begin position="84"/>
        <end position="105"/>
    </location>
</feature>
<feature type="transmembrane region" description="Helical" evidence="7">
    <location>
        <begin position="27"/>
        <end position="48"/>
    </location>
</feature>
<keyword evidence="6 7" id="KW-0472">Membrane</keyword>
<organism evidence="9 10">
    <name type="scientific">Mycobacteroides abscessus subsp. bolletii CRM-0020</name>
    <dbReference type="NCBI Taxonomy" id="1306401"/>
    <lineage>
        <taxon>Bacteria</taxon>
        <taxon>Bacillati</taxon>
        <taxon>Actinomycetota</taxon>
        <taxon>Actinomycetes</taxon>
        <taxon>Mycobacteriales</taxon>
        <taxon>Mycobacteriaceae</taxon>
        <taxon>Mycobacteroides</taxon>
        <taxon>Mycobacteroides abscessus</taxon>
    </lineage>
</organism>
<protein>
    <submittedName>
        <fullName evidence="9">Membrane protein</fullName>
    </submittedName>
</protein>
<sequence length="230" mass="23528">MGPAGGIDLTSGALLASAVELHSFASISHVILDYLGTLAFAMSAALLAVEKKFDIVGLAVLAMVTAIGGGVLRDVIIGQHPPAAFTGFSHIGIALAAAGLVFLWQPPAKLTGWPLQVTDALGLAVFCVTGTAIAAHSGLAEPSAALLGAMTAIGGGVIRDLLSGETPMLLRPDSELYAIPAMLGASITALLIHFGLYTDLTGLAAALAAFGLRMLAMRFHWHAPQARRRA</sequence>
<feature type="domain" description="Glycine transporter" evidence="8">
    <location>
        <begin position="31"/>
        <end position="105"/>
    </location>
</feature>
<name>A0A829HW95_9MYCO</name>
<keyword evidence="5 7" id="KW-1133">Transmembrane helix</keyword>
<feature type="transmembrane region" description="Helical" evidence="7">
    <location>
        <begin position="117"/>
        <end position="137"/>
    </location>
</feature>
<evidence type="ECO:0000259" key="8">
    <source>
        <dbReference type="Pfam" id="PF03458"/>
    </source>
</evidence>
<dbReference type="EMBL" id="ATFQ01000016">
    <property type="protein sequence ID" value="EPQ23781.1"/>
    <property type="molecule type" value="Genomic_DNA"/>
</dbReference>
<evidence type="ECO:0000256" key="2">
    <source>
        <dbReference type="ARBA" id="ARBA00008193"/>
    </source>
</evidence>
<evidence type="ECO:0000256" key="4">
    <source>
        <dbReference type="ARBA" id="ARBA00022692"/>
    </source>
</evidence>
<dbReference type="InterPro" id="IPR005115">
    <property type="entry name" value="Gly_transporter"/>
</dbReference>
<evidence type="ECO:0000256" key="6">
    <source>
        <dbReference type="ARBA" id="ARBA00023136"/>
    </source>
</evidence>
<evidence type="ECO:0000256" key="5">
    <source>
        <dbReference type="ARBA" id="ARBA00022989"/>
    </source>
</evidence>
<gene>
    <name evidence="9" type="ORF">J108_09365</name>
</gene>
<comment type="caution">
    <text evidence="9">The sequence shown here is derived from an EMBL/GenBank/DDBJ whole genome shotgun (WGS) entry which is preliminary data.</text>
</comment>
<evidence type="ECO:0000313" key="10">
    <source>
        <dbReference type="Proteomes" id="UP000014969"/>
    </source>
</evidence>